<evidence type="ECO:0000256" key="2">
    <source>
        <dbReference type="SAM" id="Phobius"/>
    </source>
</evidence>
<feature type="compositionally biased region" description="Acidic residues" evidence="1">
    <location>
        <begin position="346"/>
        <end position="358"/>
    </location>
</feature>
<accession>A0A1X0NI30</accession>
<dbReference type="AlphaFoldDB" id="A0A1X0NI30"/>
<proteinExistence type="predicted"/>
<evidence type="ECO:0000313" key="3">
    <source>
        <dbReference type="EMBL" id="ORC84307.1"/>
    </source>
</evidence>
<feature type="transmembrane region" description="Helical" evidence="2">
    <location>
        <begin position="472"/>
        <end position="494"/>
    </location>
</feature>
<comment type="caution">
    <text evidence="3">The sequence shown here is derived from an EMBL/GenBank/DDBJ whole genome shotgun (WGS) entry which is preliminary data.</text>
</comment>
<evidence type="ECO:0000313" key="4">
    <source>
        <dbReference type="Proteomes" id="UP000192257"/>
    </source>
</evidence>
<feature type="region of interest" description="Disordered" evidence="1">
    <location>
        <begin position="331"/>
        <end position="358"/>
    </location>
</feature>
<feature type="region of interest" description="Disordered" evidence="1">
    <location>
        <begin position="392"/>
        <end position="411"/>
    </location>
</feature>
<gene>
    <name evidence="3" type="ORF">TM35_000461260</name>
</gene>
<dbReference type="Proteomes" id="UP000192257">
    <property type="component" value="Unassembled WGS sequence"/>
</dbReference>
<reference evidence="3 4" key="1">
    <citation type="submission" date="2017-03" db="EMBL/GenBank/DDBJ databases">
        <title>An alternative strategy for trypanosome survival in the mammalian bloodstream revealed through genome and transcriptome analysis of the ubiquitous bovine parasite Trypanosoma (Megatrypanum) theileri.</title>
        <authorList>
            <person name="Kelly S."/>
            <person name="Ivens A."/>
            <person name="Mott A."/>
            <person name="O'Neill E."/>
            <person name="Emms D."/>
            <person name="Macleod O."/>
            <person name="Voorheis P."/>
            <person name="Matthews J."/>
            <person name="Matthews K."/>
            <person name="Carrington M."/>
        </authorList>
    </citation>
    <scope>NUCLEOTIDE SEQUENCE [LARGE SCALE GENOMIC DNA]</scope>
    <source>
        <strain evidence="3">Edinburgh</strain>
    </source>
</reference>
<dbReference type="OrthoDB" id="260309at2759"/>
<keyword evidence="2" id="KW-0472">Membrane</keyword>
<protein>
    <submittedName>
        <fullName evidence="3">Uncharacterized protein</fullName>
    </submittedName>
</protein>
<sequence length="542" mass="60771">MATRYVSGSQTTNIYREILFAGFPPRGEEKFSPAFVRGFFAHYGSVQNFLFDTERGIGSVTFATSEIAVNCYLAVHLSLLPTPDNANSHEDKNSKGDNVYLLYMEFAQSCPFVNPKLLLLGDMSRYLLRHGKQKIMKRINTSTERNHTGMAGAVASHIVVLWRDSDENDEKTTTEKGQLVRDGPNFPVEAEDVPEVLTEALWSVLKPSGDSIASGDAVTVLDLWWEFYHRYVLHKTEPEASRIKDPYLKYAQKATVAQEIYKVLKTSKRDAYGDEEEAIAVIKRLMHDDVYHSVCGYLMFKLQFHIDPSWASLVRDVTSGTAAATAFQAAKRKNNTTTNHSNNNNSDDDYDDREEEEAEKALLKMPLLPAASNVIENVRFLRAVRRGASVDHLHEDSNTESSEKRTHTTISSTRLDEEDLYMEILHTIDGFAPYGNAAALMSICESPQTFRNTPGHIGWSEVHNKKTGTSSWWVIFQAMTFVLIVLALTAWGATSLATWLGLIKEDGPNTIGRMGGYSQPGDVYDTLPAHVKRKVNIQLARL</sequence>
<feature type="compositionally biased region" description="Basic and acidic residues" evidence="1">
    <location>
        <begin position="392"/>
        <end position="406"/>
    </location>
</feature>
<dbReference type="GeneID" id="39990085"/>
<name>A0A1X0NI30_9TRYP</name>
<keyword evidence="4" id="KW-1185">Reference proteome</keyword>
<dbReference type="VEuPathDB" id="TriTrypDB:TM35_000461260"/>
<keyword evidence="2" id="KW-1133">Transmembrane helix</keyword>
<keyword evidence="2" id="KW-0812">Transmembrane</keyword>
<evidence type="ECO:0000256" key="1">
    <source>
        <dbReference type="SAM" id="MobiDB-lite"/>
    </source>
</evidence>
<organism evidence="3 4">
    <name type="scientific">Trypanosoma theileri</name>
    <dbReference type="NCBI Taxonomy" id="67003"/>
    <lineage>
        <taxon>Eukaryota</taxon>
        <taxon>Discoba</taxon>
        <taxon>Euglenozoa</taxon>
        <taxon>Kinetoplastea</taxon>
        <taxon>Metakinetoplastina</taxon>
        <taxon>Trypanosomatida</taxon>
        <taxon>Trypanosomatidae</taxon>
        <taxon>Trypanosoma</taxon>
    </lineage>
</organism>
<dbReference type="RefSeq" id="XP_028878373.1">
    <property type="nucleotide sequence ID" value="XM_029030305.1"/>
</dbReference>
<dbReference type="EMBL" id="NBCO01000046">
    <property type="protein sequence ID" value="ORC84307.1"/>
    <property type="molecule type" value="Genomic_DNA"/>
</dbReference>
<feature type="compositionally biased region" description="Low complexity" evidence="1">
    <location>
        <begin position="331"/>
        <end position="345"/>
    </location>
</feature>